<dbReference type="FunFam" id="1.10.418.10:FF:000010">
    <property type="entry name" value="Plastin-3 isoform 1"/>
    <property type="match status" value="1"/>
</dbReference>
<evidence type="ECO:0000256" key="2">
    <source>
        <dbReference type="ARBA" id="ARBA00022723"/>
    </source>
</evidence>
<keyword evidence="4" id="KW-0106">Calcium</keyword>
<dbReference type="FunFam" id="1.10.418.10:FF:000034">
    <property type="entry name" value="Fimbrin-2 like"/>
    <property type="match status" value="1"/>
</dbReference>
<gene>
    <name evidence="7" type="ORF">H0E87_020723</name>
</gene>
<name>A0A8T2XMU7_POPDE</name>
<evidence type="ECO:0000259" key="6">
    <source>
        <dbReference type="PROSITE" id="PS50021"/>
    </source>
</evidence>
<dbReference type="EMBL" id="JACEGQ020000011">
    <property type="protein sequence ID" value="KAH8494064.1"/>
    <property type="molecule type" value="Genomic_DNA"/>
</dbReference>
<dbReference type="GO" id="GO:0046872">
    <property type="term" value="F:metal ion binding"/>
    <property type="evidence" value="ECO:0007669"/>
    <property type="project" value="UniProtKB-KW"/>
</dbReference>
<evidence type="ECO:0000256" key="1">
    <source>
        <dbReference type="ARBA" id="ARBA00011385"/>
    </source>
</evidence>
<dbReference type="GO" id="GO:0005884">
    <property type="term" value="C:actin filament"/>
    <property type="evidence" value="ECO:0007669"/>
    <property type="project" value="TreeGrafter"/>
</dbReference>
<evidence type="ECO:0000256" key="5">
    <source>
        <dbReference type="ARBA" id="ARBA00023203"/>
    </source>
</evidence>
<evidence type="ECO:0000256" key="3">
    <source>
        <dbReference type="ARBA" id="ARBA00022737"/>
    </source>
</evidence>
<dbReference type="CDD" id="cd21299">
    <property type="entry name" value="CH_AtFIM_like_rpt3"/>
    <property type="match status" value="1"/>
</dbReference>
<dbReference type="PROSITE" id="PS50021">
    <property type="entry name" value="CH"/>
    <property type="match status" value="2"/>
</dbReference>
<evidence type="ECO:0000313" key="8">
    <source>
        <dbReference type="Proteomes" id="UP000807159"/>
    </source>
</evidence>
<dbReference type="InterPro" id="IPR001715">
    <property type="entry name" value="CH_dom"/>
</dbReference>
<comment type="subunit">
    <text evidence="1">Interacts with F-actin.</text>
</comment>
<dbReference type="AlphaFoldDB" id="A0A8T2XMU7"/>
<keyword evidence="5" id="KW-0009">Actin-binding</keyword>
<dbReference type="Proteomes" id="UP000807159">
    <property type="component" value="Chromosome 11"/>
</dbReference>
<comment type="caution">
    <text evidence="7">The sequence shown here is derived from an EMBL/GenBank/DDBJ whole genome shotgun (WGS) entry which is preliminary data.</text>
</comment>
<proteinExistence type="predicted"/>
<dbReference type="PANTHER" id="PTHR19961">
    <property type="entry name" value="FIMBRIN/PLASTIN"/>
    <property type="match status" value="1"/>
</dbReference>
<dbReference type="Gene3D" id="1.10.418.10">
    <property type="entry name" value="Calponin-like domain"/>
    <property type="match status" value="2"/>
</dbReference>
<accession>A0A8T2XMU7</accession>
<feature type="domain" description="Calponin-homology (CH)" evidence="6">
    <location>
        <begin position="60"/>
        <end position="168"/>
    </location>
</feature>
<keyword evidence="3" id="KW-0677">Repeat</keyword>
<reference evidence="7" key="1">
    <citation type="journal article" date="2021" name="J. Hered.">
        <title>Genome Assembly of Salicaceae Populus deltoides (Eastern Cottonwood) I-69 Based on Nanopore Sequencing and Hi-C Technologies.</title>
        <authorList>
            <person name="Bai S."/>
            <person name="Wu H."/>
            <person name="Zhang J."/>
            <person name="Pan Z."/>
            <person name="Zhao W."/>
            <person name="Li Z."/>
            <person name="Tong C."/>
        </authorList>
    </citation>
    <scope>NUCLEOTIDE SEQUENCE</scope>
    <source>
        <tissue evidence="7">Leaf</tissue>
    </source>
</reference>
<evidence type="ECO:0000313" key="7">
    <source>
        <dbReference type="EMBL" id="KAH8494064.1"/>
    </source>
</evidence>
<dbReference type="GO" id="GO:0005737">
    <property type="term" value="C:cytoplasm"/>
    <property type="evidence" value="ECO:0007669"/>
    <property type="project" value="TreeGrafter"/>
</dbReference>
<sequence>ESLPLAHGFTGNLDSITSELWLFLAVFNLVIERNICRNGLTTDSKKISFAEMMTDDVQTSREERCFRLWINSLGIVTYVNNVFEDVRNGWILLEVLDKVSPGSVNWKHASKPPIKMPFRKVENCNQVVRIGRQLKFSLVNVAGNDIVQGNKKLLLENDMLEAMLDELMRYNMLQLLKNLRSHSQGKEITDADILKWANNKIKQTGRTSKIENFKDKSLSSGIFFLELLCAVEPRVVNWNLVTTGESDEEKRLNATYIISVTRKLGCSIFLLPEDIMEVCMLQ</sequence>
<dbReference type="InterPro" id="IPR036872">
    <property type="entry name" value="CH_dom_sf"/>
</dbReference>
<dbReference type="GO" id="GO:0051639">
    <property type="term" value="P:actin filament network formation"/>
    <property type="evidence" value="ECO:0007669"/>
    <property type="project" value="TreeGrafter"/>
</dbReference>
<organism evidence="7 8">
    <name type="scientific">Populus deltoides</name>
    <name type="common">Eastern poplar</name>
    <name type="synonym">Eastern cottonwood</name>
    <dbReference type="NCBI Taxonomy" id="3696"/>
    <lineage>
        <taxon>Eukaryota</taxon>
        <taxon>Viridiplantae</taxon>
        <taxon>Streptophyta</taxon>
        <taxon>Embryophyta</taxon>
        <taxon>Tracheophyta</taxon>
        <taxon>Spermatophyta</taxon>
        <taxon>Magnoliopsida</taxon>
        <taxon>eudicotyledons</taxon>
        <taxon>Gunneridae</taxon>
        <taxon>Pentapetalae</taxon>
        <taxon>rosids</taxon>
        <taxon>fabids</taxon>
        <taxon>Malpighiales</taxon>
        <taxon>Salicaceae</taxon>
        <taxon>Saliceae</taxon>
        <taxon>Populus</taxon>
    </lineage>
</organism>
<dbReference type="GO" id="GO:0032432">
    <property type="term" value="C:actin filament bundle"/>
    <property type="evidence" value="ECO:0007669"/>
    <property type="project" value="TreeGrafter"/>
</dbReference>
<protein>
    <recommendedName>
        <fullName evidence="6">Calponin-homology (CH) domain-containing protein</fullName>
    </recommendedName>
</protein>
<dbReference type="PANTHER" id="PTHR19961:SF62">
    <property type="entry name" value="FIMBRIN-1"/>
    <property type="match status" value="1"/>
</dbReference>
<dbReference type="InterPro" id="IPR039959">
    <property type="entry name" value="Fimbrin/Plastin"/>
</dbReference>
<dbReference type="SMART" id="SM00033">
    <property type="entry name" value="CH"/>
    <property type="match status" value="2"/>
</dbReference>
<feature type="non-terminal residue" evidence="7">
    <location>
        <position position="282"/>
    </location>
</feature>
<keyword evidence="8" id="KW-1185">Reference proteome</keyword>
<dbReference type="GO" id="GO:0051015">
    <property type="term" value="F:actin filament binding"/>
    <property type="evidence" value="ECO:0007669"/>
    <property type="project" value="InterPro"/>
</dbReference>
<keyword evidence="2" id="KW-0479">Metal-binding</keyword>
<dbReference type="SUPFAM" id="SSF47576">
    <property type="entry name" value="Calponin-homology domain, CH-domain"/>
    <property type="match status" value="1"/>
</dbReference>
<dbReference type="GO" id="GO:0051017">
    <property type="term" value="P:actin filament bundle assembly"/>
    <property type="evidence" value="ECO:0007669"/>
    <property type="project" value="InterPro"/>
</dbReference>
<evidence type="ECO:0000256" key="4">
    <source>
        <dbReference type="ARBA" id="ARBA00022837"/>
    </source>
</evidence>
<feature type="domain" description="Calponin-homology (CH)" evidence="6">
    <location>
        <begin position="187"/>
        <end position="282"/>
    </location>
</feature>
<dbReference type="Pfam" id="PF00307">
    <property type="entry name" value="CH"/>
    <property type="match status" value="2"/>
</dbReference>